<dbReference type="Gene3D" id="1.20.1640.10">
    <property type="entry name" value="Multidrug efflux transporter AcrB transmembrane domain"/>
    <property type="match status" value="2"/>
</dbReference>
<gene>
    <name evidence="2" type="ORF">FRZ54_11740</name>
</gene>
<protein>
    <submittedName>
        <fullName evidence="2">Efflux RND transporter permease subunit</fullName>
    </submittedName>
</protein>
<dbReference type="Gene3D" id="3.30.2090.10">
    <property type="entry name" value="Multidrug efflux transporter AcrB TolC docking domain, DN and DC subdomains"/>
    <property type="match status" value="2"/>
</dbReference>
<dbReference type="Proteomes" id="UP000321479">
    <property type="component" value="Chromosome"/>
</dbReference>
<dbReference type="SUPFAM" id="SSF82866">
    <property type="entry name" value="Multidrug efflux transporter AcrB transmembrane domain"/>
    <property type="match status" value="2"/>
</dbReference>
<feature type="transmembrane region" description="Helical" evidence="1">
    <location>
        <begin position="964"/>
        <end position="985"/>
    </location>
</feature>
<feature type="transmembrane region" description="Helical" evidence="1">
    <location>
        <begin position="520"/>
        <end position="540"/>
    </location>
</feature>
<feature type="transmembrane region" description="Helical" evidence="1">
    <location>
        <begin position="382"/>
        <end position="403"/>
    </location>
</feature>
<dbReference type="SUPFAM" id="SSF82693">
    <property type="entry name" value="Multidrug efflux transporter AcrB pore domain, PN1, PN2, PC1 and PC2 subdomains"/>
    <property type="match status" value="3"/>
</dbReference>
<reference evidence="2 3" key="1">
    <citation type="journal article" date="2017" name="Curr. Microbiol.">
        <title>Mucilaginibacter ginsenosidivorans sp. nov., Isolated from Soil of Ginseng Field.</title>
        <authorList>
            <person name="Kim M.M."/>
            <person name="Siddiqi M.Z."/>
            <person name="Im W.T."/>
        </authorList>
    </citation>
    <scope>NUCLEOTIDE SEQUENCE [LARGE SCALE GENOMIC DNA]</scope>
    <source>
        <strain evidence="2 3">Gsoil 3017</strain>
    </source>
</reference>
<dbReference type="GO" id="GO:0042910">
    <property type="term" value="F:xenobiotic transmembrane transporter activity"/>
    <property type="evidence" value="ECO:0007669"/>
    <property type="project" value="TreeGrafter"/>
</dbReference>
<dbReference type="EMBL" id="CP042436">
    <property type="protein sequence ID" value="QEC65657.1"/>
    <property type="molecule type" value="Genomic_DNA"/>
</dbReference>
<dbReference type="AlphaFoldDB" id="A0A5B8V2C3"/>
<feature type="transmembrane region" description="Helical" evidence="1">
    <location>
        <begin position="464"/>
        <end position="487"/>
    </location>
</feature>
<dbReference type="InterPro" id="IPR001036">
    <property type="entry name" value="Acrflvin-R"/>
</dbReference>
<dbReference type="InterPro" id="IPR027463">
    <property type="entry name" value="AcrB_DN_DC_subdom"/>
</dbReference>
<dbReference type="PRINTS" id="PR00702">
    <property type="entry name" value="ACRIFLAVINRP"/>
</dbReference>
<organism evidence="2 3">
    <name type="scientific">Mucilaginibacter ginsenosidivorans</name>
    <dbReference type="NCBI Taxonomy" id="398053"/>
    <lineage>
        <taxon>Bacteria</taxon>
        <taxon>Pseudomonadati</taxon>
        <taxon>Bacteroidota</taxon>
        <taxon>Sphingobacteriia</taxon>
        <taxon>Sphingobacteriales</taxon>
        <taxon>Sphingobacteriaceae</taxon>
        <taxon>Mucilaginibacter</taxon>
    </lineage>
</organism>
<dbReference type="SUPFAM" id="SSF82714">
    <property type="entry name" value="Multidrug efflux transporter AcrB TolC docking domain, DN and DC subdomains"/>
    <property type="match status" value="2"/>
</dbReference>
<accession>A0A5B8V2C3</accession>
<feature type="transmembrane region" description="Helical" evidence="1">
    <location>
        <begin position="905"/>
        <end position="927"/>
    </location>
</feature>
<evidence type="ECO:0000313" key="3">
    <source>
        <dbReference type="Proteomes" id="UP000321479"/>
    </source>
</evidence>
<evidence type="ECO:0000313" key="2">
    <source>
        <dbReference type="EMBL" id="QEC65657.1"/>
    </source>
</evidence>
<dbReference type="Pfam" id="PF00873">
    <property type="entry name" value="ACR_tran"/>
    <property type="match status" value="1"/>
</dbReference>
<dbReference type="GO" id="GO:0005886">
    <property type="term" value="C:plasma membrane"/>
    <property type="evidence" value="ECO:0007669"/>
    <property type="project" value="TreeGrafter"/>
</dbReference>
<dbReference type="OrthoDB" id="9760604at2"/>
<dbReference type="PANTHER" id="PTHR32063">
    <property type="match status" value="1"/>
</dbReference>
<keyword evidence="3" id="KW-1185">Reference proteome</keyword>
<proteinExistence type="predicted"/>
<keyword evidence="1" id="KW-1133">Transmembrane helix</keyword>
<feature type="transmembrane region" description="Helical" evidence="1">
    <location>
        <begin position="853"/>
        <end position="872"/>
    </location>
</feature>
<dbReference type="KEGG" id="mgin:FRZ54_11740"/>
<dbReference type="Gene3D" id="3.30.70.1320">
    <property type="entry name" value="Multidrug efflux transporter AcrB pore domain like"/>
    <property type="match status" value="1"/>
</dbReference>
<dbReference type="PANTHER" id="PTHR32063:SF24">
    <property type="entry name" value="CATION EFFLUX SYSTEM (ACRB_ACRD_ACRF FAMILY)"/>
    <property type="match status" value="1"/>
</dbReference>
<sequence length="1031" mass="113863">MQNAFVSHRKPLSLVLALIVIGGLFAYSKMQTSLFPEITFPKIKIIADEGLQPVNKMMVTVTKPLENAIKQVPDLQTVRSTTGRGSCEISAFMNWDADIDLAQQRIQASIDQVKNDLPADVNITVAKMNPSILPVSGYTLESHTRSPIELRQLATYTIKPFLSQVDGVSEIRIIGGKVKEYWLTLNKQKMSSLGLTPDIINTALNNTNFVKSEGYLSDYKRFYLTVTDATINAKDQLENLVINNNRKRVIRLKDFADVAVREGIAYTKINANGHDGVLIAVIKQPNANLVSLSADMQAKVAALRKLLPKDVTVKPYYVQADFVNDSIKSVTDSLWVGLLLAIVVAIIFLRSLKASATILFTIPVTLCLTLIVLYALGYTFNIMTLGAIAAAIGLIIDDAIVVMEQIHRTHEEQPEEPTKKLLQSAIDYLFPAMVGSSISTIVIFIPFFLMTGVAGAYFKVLTNTMIITLVCSFFVTWIGLPVIYLLLTKPKHRNVLAEKKEESHQVHKQRWVKWFILRPYVSLLIVGSLVAAIVIIPKLLETGFLPEMDEGSIVLDYNSPPGTSLEETDRMLRQVEKIIGKQPEVEAYSRRTGTQMGFFITEPNRGDYLIQLKKKRDKTTEEVISELRQKIAADQPVLAEKIEFGQVITDMLGDLTTSVEPIQIKVYGDNPQKLRELSAKIADAVSPVKGTADVFDGVVIAGPSVSIDPNYSKLAQYGITPASLQFQLQTSLEGNIIGSMLEREQLSPIRMVYPGNLNLKVEDIKNQNIFTPSAKLIPISELASVTVKAGDAEIERENLQSIGIITARLDKGDIGSVMPAIKKSIEQKVSLPEGYHVEYGGDYAQQQQSFKELMMILVAACALVFGVILFLFKQFRIALLILIIAALGTAGSLLALYVTQTPLNVGSYTGLIMIVGIIGENAIFTFLQFKQRAMENMDKDPENIKEDINEAIIYSISTRLRPKLMTAIGAIIALMPLALGIGAGAQLHQPLAIAVIGGFIAALPLLLIVLPSMLRILYRSGEFHRPYHNYL</sequence>
<feature type="transmembrane region" description="Helical" evidence="1">
    <location>
        <begin position="879"/>
        <end position="899"/>
    </location>
</feature>
<keyword evidence="1" id="KW-0472">Membrane</keyword>
<keyword evidence="1" id="KW-0812">Transmembrane</keyword>
<dbReference type="Gene3D" id="3.30.70.1440">
    <property type="entry name" value="Multidrug efflux transporter AcrB pore domain"/>
    <property type="match status" value="1"/>
</dbReference>
<feature type="transmembrane region" description="Helical" evidence="1">
    <location>
        <begin position="333"/>
        <end position="349"/>
    </location>
</feature>
<feature type="transmembrane region" description="Helical" evidence="1">
    <location>
        <begin position="428"/>
        <end position="458"/>
    </location>
</feature>
<evidence type="ECO:0000256" key="1">
    <source>
        <dbReference type="SAM" id="Phobius"/>
    </source>
</evidence>
<feature type="transmembrane region" description="Helical" evidence="1">
    <location>
        <begin position="991"/>
        <end position="1010"/>
    </location>
</feature>
<name>A0A5B8V2C3_9SPHI</name>
<feature type="transmembrane region" description="Helical" evidence="1">
    <location>
        <begin position="356"/>
        <end position="376"/>
    </location>
</feature>
<dbReference type="Gene3D" id="3.30.70.1430">
    <property type="entry name" value="Multidrug efflux transporter AcrB pore domain"/>
    <property type="match status" value="2"/>
</dbReference>